<evidence type="ECO:0000313" key="3">
    <source>
        <dbReference type="Proteomes" id="UP000278085"/>
    </source>
</evidence>
<proteinExistence type="predicted"/>
<protein>
    <submittedName>
        <fullName evidence="2">DUF4153 domain-containing protein</fullName>
    </submittedName>
</protein>
<gene>
    <name evidence="2" type="ORF">EJB06_03830</name>
</gene>
<feature type="transmembrane region" description="Helical" evidence="1">
    <location>
        <begin position="113"/>
        <end position="133"/>
    </location>
</feature>
<feature type="transmembrane region" description="Helical" evidence="1">
    <location>
        <begin position="72"/>
        <end position="92"/>
    </location>
</feature>
<sequence length="603" mass="64488">MTTAPATTAPETSRPVGLARAAIGLAQGFVLYLLFEKRAFTDPLIHTAAFLIVALVPVLAISSLGHLRAALLALWCALAAVALAVIGVHAAWRETRLLQSPQLAPLWPDMLPLVCFFSLAILFIGHALVLAAAHDKRRLASYATHFDIAWKLFIQLVFSGFFTGALFLALWLGASLFGLVKLRFLESLMESPLFVAPVLCCAFACALHLTDVRPAIVHGIRNLLLVLMSWLLPVATLLIGGFVVCLPFTGLDALWATRHATVALLAANALLVVLINAAWQNGAMGDAVAPVVRLAARVACALPLPLSAIAIHALALRVGDHGWTPDRIFAAAALLVSAIYALGYLFAAIDKGGWLRRVAPVNLVAAYAAIAVLLALLTPIADPARIAVDSQVARLESGAVGADKFDYHFLKAESRRYGVAALLRIKEGKTGPQAALAAERATRLLADQPGDDGFPQHTVKAAEQLTVWPASARLPASFPLSTWKVNTGVPRCLTDPNAHCDVFPIDFDDDGKDELLLMASNSYDEPVVFSEGARGRWTVSARLSGMTSCAPFADLLKRGDYRLVAPRTRQIVVAGLPVEMDMAATPVLETCTSLINTLNAREK</sequence>
<feature type="transmembrane region" description="Helical" evidence="1">
    <location>
        <begin position="361"/>
        <end position="381"/>
    </location>
</feature>
<keyword evidence="1" id="KW-0472">Membrane</keyword>
<reference evidence="2 3" key="1">
    <citation type="submission" date="2018-12" db="EMBL/GenBank/DDBJ databases">
        <authorList>
            <person name="Yang E."/>
        </authorList>
    </citation>
    <scope>NUCLEOTIDE SEQUENCE [LARGE SCALE GENOMIC DNA]</scope>
    <source>
        <strain evidence="2 3">SOD</strain>
    </source>
</reference>
<organism evidence="2 3">
    <name type="scientific">Massilia atriviolacea</name>
    <dbReference type="NCBI Taxonomy" id="2495579"/>
    <lineage>
        <taxon>Bacteria</taxon>
        <taxon>Pseudomonadati</taxon>
        <taxon>Pseudomonadota</taxon>
        <taxon>Betaproteobacteria</taxon>
        <taxon>Burkholderiales</taxon>
        <taxon>Oxalobacteraceae</taxon>
        <taxon>Telluria group</taxon>
        <taxon>Massilia</taxon>
    </lineage>
</organism>
<evidence type="ECO:0000313" key="2">
    <source>
        <dbReference type="EMBL" id="RSZ60263.1"/>
    </source>
</evidence>
<dbReference type="OrthoDB" id="7022049at2"/>
<dbReference type="InterPro" id="IPR025291">
    <property type="entry name" value="DUF4153"/>
</dbReference>
<keyword evidence="1" id="KW-1133">Transmembrane helix</keyword>
<feature type="transmembrane region" description="Helical" evidence="1">
    <location>
        <begin position="230"/>
        <end position="248"/>
    </location>
</feature>
<feature type="transmembrane region" description="Helical" evidence="1">
    <location>
        <begin position="294"/>
        <end position="316"/>
    </location>
</feature>
<feature type="transmembrane region" description="Helical" evidence="1">
    <location>
        <begin position="17"/>
        <end position="35"/>
    </location>
</feature>
<dbReference type="EMBL" id="RXLQ01000002">
    <property type="protein sequence ID" value="RSZ60263.1"/>
    <property type="molecule type" value="Genomic_DNA"/>
</dbReference>
<keyword evidence="1" id="KW-0812">Transmembrane</keyword>
<dbReference type="Pfam" id="PF13687">
    <property type="entry name" value="DUF4153"/>
    <property type="match status" value="1"/>
</dbReference>
<feature type="transmembrane region" description="Helical" evidence="1">
    <location>
        <begin position="328"/>
        <end position="349"/>
    </location>
</feature>
<evidence type="ECO:0000256" key="1">
    <source>
        <dbReference type="SAM" id="Phobius"/>
    </source>
</evidence>
<feature type="transmembrane region" description="Helical" evidence="1">
    <location>
        <begin position="192"/>
        <end position="210"/>
    </location>
</feature>
<name>A0A430HRW2_9BURK</name>
<feature type="transmembrane region" description="Helical" evidence="1">
    <location>
        <begin position="47"/>
        <end position="66"/>
    </location>
</feature>
<feature type="transmembrane region" description="Helical" evidence="1">
    <location>
        <begin position="153"/>
        <end position="180"/>
    </location>
</feature>
<dbReference type="AlphaFoldDB" id="A0A430HRW2"/>
<comment type="caution">
    <text evidence="2">The sequence shown here is derived from an EMBL/GenBank/DDBJ whole genome shotgun (WGS) entry which is preliminary data.</text>
</comment>
<feature type="transmembrane region" description="Helical" evidence="1">
    <location>
        <begin position="260"/>
        <end position="279"/>
    </location>
</feature>
<accession>A0A430HRW2</accession>
<keyword evidence="3" id="KW-1185">Reference proteome</keyword>
<dbReference type="Proteomes" id="UP000278085">
    <property type="component" value="Unassembled WGS sequence"/>
</dbReference>
<dbReference type="RefSeq" id="WP_126072678.1">
    <property type="nucleotide sequence ID" value="NZ_CP051166.1"/>
</dbReference>